<gene>
    <name evidence="1" type="ORF">LCGC14_2883750</name>
</gene>
<name>A0A0F9AQH6_9ZZZZ</name>
<sequence length="77" mass="8865">LMLKDRPIMEAAIDTDKRIVSFDDKARNAFARTSLRISELKKISWVDPSKKENAIDWLKNGAKNEKHRLLETLALSL</sequence>
<reference evidence="1" key="1">
    <citation type="journal article" date="2015" name="Nature">
        <title>Complex archaea that bridge the gap between prokaryotes and eukaryotes.</title>
        <authorList>
            <person name="Spang A."/>
            <person name="Saw J.H."/>
            <person name="Jorgensen S.L."/>
            <person name="Zaremba-Niedzwiedzka K."/>
            <person name="Martijn J."/>
            <person name="Lind A.E."/>
            <person name="van Eijk R."/>
            <person name="Schleper C."/>
            <person name="Guy L."/>
            <person name="Ettema T.J."/>
        </authorList>
    </citation>
    <scope>NUCLEOTIDE SEQUENCE</scope>
</reference>
<dbReference type="AlphaFoldDB" id="A0A0F9AQH6"/>
<accession>A0A0F9AQH6</accession>
<evidence type="ECO:0000313" key="1">
    <source>
        <dbReference type="EMBL" id="KKK74441.1"/>
    </source>
</evidence>
<proteinExistence type="predicted"/>
<feature type="non-terminal residue" evidence="1">
    <location>
        <position position="1"/>
    </location>
</feature>
<organism evidence="1">
    <name type="scientific">marine sediment metagenome</name>
    <dbReference type="NCBI Taxonomy" id="412755"/>
    <lineage>
        <taxon>unclassified sequences</taxon>
        <taxon>metagenomes</taxon>
        <taxon>ecological metagenomes</taxon>
    </lineage>
</organism>
<dbReference type="EMBL" id="LAZR01056316">
    <property type="protein sequence ID" value="KKK74441.1"/>
    <property type="molecule type" value="Genomic_DNA"/>
</dbReference>
<comment type="caution">
    <text evidence="1">The sequence shown here is derived from an EMBL/GenBank/DDBJ whole genome shotgun (WGS) entry which is preliminary data.</text>
</comment>
<protein>
    <submittedName>
        <fullName evidence="1">Uncharacterized protein</fullName>
    </submittedName>
</protein>